<protein>
    <recommendedName>
        <fullName evidence="2">Cilia- and flagella-associated protein HOATZ</fullName>
    </recommendedName>
</protein>
<keyword evidence="5" id="KW-1185">Reference proteome</keyword>
<dbReference type="RefSeq" id="XP_063111810.1">
    <property type="nucleotide sequence ID" value="XM_063255740.1"/>
</dbReference>
<proteinExistence type="inferred from homology"/>
<dbReference type="PANTHER" id="PTHR47231:SF1">
    <property type="entry name" value="CILIA- AND FLAGELLA-ASSOCIATED PROTEIN HOATZ"/>
    <property type="match status" value="1"/>
</dbReference>
<dbReference type="Bgee" id="ENSCPOG00000030986">
    <property type="expression patterns" value="Expressed in testis and 4 other cell types or tissues"/>
</dbReference>
<evidence type="ECO:0000313" key="4">
    <source>
        <dbReference type="Ensembl" id="ENSCPOP00000028305.1"/>
    </source>
</evidence>
<evidence type="ECO:0000256" key="1">
    <source>
        <dbReference type="ARBA" id="ARBA00023451"/>
    </source>
</evidence>
<dbReference type="GO" id="GO:0005737">
    <property type="term" value="C:cytoplasm"/>
    <property type="evidence" value="ECO:0007669"/>
    <property type="project" value="Ensembl"/>
</dbReference>
<dbReference type="OMA" id="TVCSERQ"/>
<dbReference type="GO" id="GO:0007283">
    <property type="term" value="P:spermatogenesis"/>
    <property type="evidence" value="ECO:0007669"/>
    <property type="project" value="Ensembl"/>
</dbReference>
<dbReference type="GO" id="GO:0030317">
    <property type="term" value="P:flagellated sperm motility"/>
    <property type="evidence" value="ECO:0007669"/>
    <property type="project" value="Ensembl"/>
</dbReference>
<reference evidence="5" key="1">
    <citation type="journal article" date="2011" name="Nature">
        <title>A high-resolution map of human evolutionary constraint using 29 mammals.</title>
        <authorList>
            <person name="Lindblad-Toh K."/>
            <person name="Garber M."/>
            <person name="Zuk O."/>
            <person name="Lin M.F."/>
            <person name="Parker B.J."/>
            <person name="Washietl S."/>
            <person name="Kheradpour P."/>
            <person name="Ernst J."/>
            <person name="Jordan G."/>
            <person name="Mauceli E."/>
            <person name="Ward L.D."/>
            <person name="Lowe C.B."/>
            <person name="Holloway A.K."/>
            <person name="Clamp M."/>
            <person name="Gnerre S."/>
            <person name="Alfoldi J."/>
            <person name="Beal K."/>
            <person name="Chang J."/>
            <person name="Clawson H."/>
            <person name="Cuff J."/>
            <person name="Di Palma F."/>
            <person name="Fitzgerald S."/>
            <person name="Flicek P."/>
            <person name="Guttman M."/>
            <person name="Hubisz M.J."/>
            <person name="Jaffe D.B."/>
            <person name="Jungreis I."/>
            <person name="Kent W.J."/>
            <person name="Kostka D."/>
            <person name="Lara M."/>
            <person name="Martins A.L."/>
            <person name="Massingham T."/>
            <person name="Moltke I."/>
            <person name="Raney B.J."/>
            <person name="Rasmussen M.D."/>
            <person name="Robinson J."/>
            <person name="Stark A."/>
            <person name="Vilella A.J."/>
            <person name="Wen J."/>
            <person name="Xie X."/>
            <person name="Zody M.C."/>
            <person name="Baldwin J."/>
            <person name="Bloom T."/>
            <person name="Chin C.W."/>
            <person name="Heiman D."/>
            <person name="Nicol R."/>
            <person name="Nusbaum C."/>
            <person name="Young S."/>
            <person name="Wilkinson J."/>
            <person name="Worley K.C."/>
            <person name="Kovar C.L."/>
            <person name="Muzny D.M."/>
            <person name="Gibbs R.A."/>
            <person name="Cree A."/>
            <person name="Dihn H.H."/>
            <person name="Fowler G."/>
            <person name="Jhangiani S."/>
            <person name="Joshi V."/>
            <person name="Lee S."/>
            <person name="Lewis L.R."/>
            <person name="Nazareth L.V."/>
            <person name="Okwuonu G."/>
            <person name="Santibanez J."/>
            <person name="Warren W.C."/>
            <person name="Mardis E.R."/>
            <person name="Weinstock G.M."/>
            <person name="Wilson R.K."/>
            <person name="Delehaunty K."/>
            <person name="Dooling D."/>
            <person name="Fronik C."/>
            <person name="Fulton L."/>
            <person name="Fulton B."/>
            <person name="Graves T."/>
            <person name="Minx P."/>
            <person name="Sodergren E."/>
            <person name="Birney E."/>
            <person name="Margulies E.H."/>
            <person name="Herrero J."/>
            <person name="Green E.D."/>
            <person name="Haussler D."/>
            <person name="Siepel A."/>
            <person name="Goldman N."/>
            <person name="Pollard K.S."/>
            <person name="Pedersen J.S."/>
            <person name="Lander E.S."/>
            <person name="Kellis M."/>
        </authorList>
    </citation>
    <scope>NUCLEOTIDE SEQUENCE [LARGE SCALE GENOMIC DNA]</scope>
    <source>
        <strain evidence="5">2N</strain>
    </source>
</reference>
<dbReference type="InterPro" id="IPR040681">
    <property type="entry name" value="HOATZ-like"/>
</dbReference>
<comment type="similarity">
    <text evidence="1">Belongs to the HOATZ family.</text>
</comment>
<reference evidence="4" key="2">
    <citation type="submission" date="2025-05" db="UniProtKB">
        <authorList>
            <consortium name="Ensembl"/>
        </authorList>
    </citation>
    <scope>IDENTIFICATION</scope>
    <source>
        <strain evidence="4">2N</strain>
    </source>
</reference>
<dbReference type="OrthoDB" id="19928at2759"/>
<evidence type="ECO:0000256" key="2">
    <source>
        <dbReference type="ARBA" id="ARBA00023657"/>
    </source>
</evidence>
<dbReference type="VEuPathDB" id="HostDB:ENSCPOG00000030986"/>
<organism evidence="4 5">
    <name type="scientific">Cavia porcellus</name>
    <name type="common">Guinea pig</name>
    <dbReference type="NCBI Taxonomy" id="10141"/>
    <lineage>
        <taxon>Eukaryota</taxon>
        <taxon>Metazoa</taxon>
        <taxon>Chordata</taxon>
        <taxon>Craniata</taxon>
        <taxon>Vertebrata</taxon>
        <taxon>Euteleostomi</taxon>
        <taxon>Mammalia</taxon>
        <taxon>Eutheria</taxon>
        <taxon>Euarchontoglires</taxon>
        <taxon>Glires</taxon>
        <taxon>Rodentia</taxon>
        <taxon>Hystricomorpha</taxon>
        <taxon>Caviidae</taxon>
        <taxon>Cavia</taxon>
    </lineage>
</organism>
<dbReference type="AlphaFoldDB" id="A0A286XSG9"/>
<dbReference type="GO" id="GO:0035082">
    <property type="term" value="P:axoneme assembly"/>
    <property type="evidence" value="ECO:0007669"/>
    <property type="project" value="Ensembl"/>
</dbReference>
<dbReference type="PANTHER" id="PTHR47231">
    <property type="entry name" value="UPF0722 PROTEIN C11ORF88"/>
    <property type="match status" value="1"/>
</dbReference>
<dbReference type="Pfam" id="PF17664">
    <property type="entry name" value="HOATZ-like"/>
    <property type="match status" value="1"/>
</dbReference>
<accession>A0A286XSG9</accession>
<dbReference type="eggNOG" id="ENOG502S8UY">
    <property type="taxonomic scope" value="Eukaryota"/>
</dbReference>
<gene>
    <name evidence="4" type="primary">HOATZ</name>
</gene>
<dbReference type="Proteomes" id="UP000005447">
    <property type="component" value="Unassembled WGS sequence"/>
</dbReference>
<evidence type="ECO:0000256" key="3">
    <source>
        <dbReference type="SAM" id="MobiDB-lite"/>
    </source>
</evidence>
<feature type="compositionally biased region" description="Polar residues" evidence="3">
    <location>
        <begin position="71"/>
        <end position="85"/>
    </location>
</feature>
<dbReference type="GeneID" id="100718601"/>
<dbReference type="GO" id="GO:0005929">
    <property type="term" value="C:cilium"/>
    <property type="evidence" value="ECO:0007669"/>
    <property type="project" value="Ensembl"/>
</dbReference>
<dbReference type="GeneTree" id="ENSGT00390000002677"/>
<dbReference type="EMBL" id="AAKN02024905">
    <property type="status" value="NOT_ANNOTATED_CDS"/>
    <property type="molecule type" value="Genomic_DNA"/>
</dbReference>
<dbReference type="Ensembl" id="ENSCPOT00000043549.1">
    <property type="protein sequence ID" value="ENSCPOP00000022597.1"/>
    <property type="gene ID" value="ENSCPOG00000030986.1"/>
</dbReference>
<feature type="region of interest" description="Disordered" evidence="3">
    <location>
        <begin position="146"/>
        <end position="168"/>
    </location>
</feature>
<dbReference type="EMBL" id="AAKN02024904">
    <property type="status" value="NOT_ANNOTATED_CDS"/>
    <property type="molecule type" value="Genomic_DNA"/>
</dbReference>
<sequence length="168" mass="19100">METGPSSHINFETHNTEICPPGLLVFAGCSEQDYNLAKQFWLRASMYPTNESQLVLTKASSQRLPVAGCSKGTTGSEKSGIQPPFETNESADFIAEALRIQEAEEKQKYLQKAKKRDEILQLLRKQREERISKELISRPYKLKEKVQDKKPVLSESDKKDQEEVKALN</sequence>
<evidence type="ECO:0000313" key="5">
    <source>
        <dbReference type="Proteomes" id="UP000005447"/>
    </source>
</evidence>
<name>A0A286XSG9_CAVPO</name>
<dbReference type="STRING" id="10141.ENSCPOP00000028305"/>
<feature type="region of interest" description="Disordered" evidence="3">
    <location>
        <begin position="66"/>
        <end position="85"/>
    </location>
</feature>
<dbReference type="Ensembl" id="ENSCPOT00000040912.1">
    <property type="protein sequence ID" value="ENSCPOP00000028305.1"/>
    <property type="gene ID" value="ENSCPOG00000030986.1"/>
</dbReference>
<dbReference type="KEGG" id="cpoc:100718601"/>